<feature type="chain" id="PRO_5015327384" evidence="2">
    <location>
        <begin position="20"/>
        <end position="164"/>
    </location>
</feature>
<dbReference type="InterPro" id="IPR003646">
    <property type="entry name" value="SH3-like_bac-type"/>
</dbReference>
<evidence type="ECO:0000313" key="5">
    <source>
        <dbReference type="Proteomes" id="UP000245081"/>
    </source>
</evidence>
<dbReference type="OrthoDB" id="8821343at2"/>
<sequence length="164" mass="17076">MKISCWAALLMLVAAQAHATPASVARGSELKSKPALDATKVADLSEGEQVEHLGNEGGWSKIKTAQGKTGYIRMLNLHFAASASNSSAVAGLSTLGNVARTGSNTNVATTGVKGVTKEDLDKATPNPEEVGNMERYVVSADEARKSAKTAKLSPQDIAMPEVKP</sequence>
<feature type="domain" description="SH3b" evidence="3">
    <location>
        <begin position="30"/>
        <end position="73"/>
    </location>
</feature>
<feature type="signal peptide" evidence="2">
    <location>
        <begin position="1"/>
        <end position="19"/>
    </location>
</feature>
<proteinExistence type="predicted"/>
<name>A0A2R5FDP2_9PROT</name>
<feature type="region of interest" description="Disordered" evidence="1">
    <location>
        <begin position="142"/>
        <end position="164"/>
    </location>
</feature>
<dbReference type="Gene3D" id="2.30.30.40">
    <property type="entry name" value="SH3 Domains"/>
    <property type="match status" value="1"/>
</dbReference>
<accession>A0A2R5FDP2</accession>
<keyword evidence="2" id="KW-0732">Signal</keyword>
<evidence type="ECO:0000256" key="1">
    <source>
        <dbReference type="SAM" id="MobiDB-lite"/>
    </source>
</evidence>
<dbReference type="AlphaFoldDB" id="A0A2R5FDP2"/>
<gene>
    <name evidence="4" type="ORF">NMK_2332</name>
</gene>
<dbReference type="RefSeq" id="WP_109015907.1">
    <property type="nucleotide sequence ID" value="NZ_BDOQ01000009.1"/>
</dbReference>
<reference evidence="4 5" key="1">
    <citation type="journal article" date="2018" name="Environ. Microbiol.">
        <title>Isolation and genomic characterization of Novimethylophilus kurashikiensis gen. nov. sp. nov., a new lanthanide-dependent methylotrophic species of Methylophilaceae.</title>
        <authorList>
            <person name="Lv H."/>
            <person name="Sahin N."/>
            <person name="Tani A."/>
        </authorList>
    </citation>
    <scope>NUCLEOTIDE SEQUENCE [LARGE SCALE GENOMIC DNA]</scope>
    <source>
        <strain evidence="4 5">La2-4</strain>
    </source>
</reference>
<keyword evidence="5" id="KW-1185">Reference proteome</keyword>
<protein>
    <submittedName>
        <fullName evidence="4">Ligand-binding protein SH3</fullName>
    </submittedName>
</protein>
<dbReference type="Pfam" id="PF08239">
    <property type="entry name" value="SH3_3"/>
    <property type="match status" value="1"/>
</dbReference>
<evidence type="ECO:0000313" key="4">
    <source>
        <dbReference type="EMBL" id="GBG14731.1"/>
    </source>
</evidence>
<organism evidence="4 5">
    <name type="scientific">Novimethylophilus kurashikiensis</name>
    <dbReference type="NCBI Taxonomy" id="1825523"/>
    <lineage>
        <taxon>Bacteria</taxon>
        <taxon>Pseudomonadati</taxon>
        <taxon>Pseudomonadota</taxon>
        <taxon>Betaproteobacteria</taxon>
        <taxon>Nitrosomonadales</taxon>
        <taxon>Methylophilaceae</taxon>
        <taxon>Novimethylophilus</taxon>
    </lineage>
</organism>
<dbReference type="EMBL" id="BDOQ01000009">
    <property type="protein sequence ID" value="GBG14731.1"/>
    <property type="molecule type" value="Genomic_DNA"/>
</dbReference>
<evidence type="ECO:0000259" key="3">
    <source>
        <dbReference type="Pfam" id="PF08239"/>
    </source>
</evidence>
<comment type="caution">
    <text evidence="4">The sequence shown here is derived from an EMBL/GenBank/DDBJ whole genome shotgun (WGS) entry which is preliminary data.</text>
</comment>
<evidence type="ECO:0000256" key="2">
    <source>
        <dbReference type="SAM" id="SignalP"/>
    </source>
</evidence>
<dbReference type="Proteomes" id="UP000245081">
    <property type="component" value="Unassembled WGS sequence"/>
</dbReference>